<organism evidence="3">
    <name type="scientific">Chromera velia CCMP2878</name>
    <dbReference type="NCBI Taxonomy" id="1169474"/>
    <lineage>
        <taxon>Eukaryota</taxon>
        <taxon>Sar</taxon>
        <taxon>Alveolata</taxon>
        <taxon>Colpodellida</taxon>
        <taxon>Chromeraceae</taxon>
        <taxon>Chromera</taxon>
    </lineage>
</organism>
<sequence>MTLDSDNPIAKAKDTTPVVEPDGKRIEKGARFSDVEKFLFAILLGIAQQTPLAFLTASAAYFQQIFTANMLFLFMIMAIFLPGKSSARSLRMTLDSDNPIAKAKDTTPVVEPDGKRIEKGARFSDVEKFLFAILLGIAQQTPLAFLTASAAYFQQIFTANMLFLFMIMAIFLPGAGALFLQLYVDKPLDRLVGKRVMLFIRVPLLAILLGVIVFPLAFPSSHSRGTVLSLCVLTGICSTAFLSWGVQAVAPAGAKLPPAVQLGTGIAAAGALLTIRYGLRFGPDANEVKVLQFFSIPLAVCASVGLIIGASILKNRFPPRPCNSSDEMEVEKGLKKKGTTVPDDEGRDRVDVEAPLTLPTPVSSSNATATVSGSSDQSPSPSAEREKNRKQADRQQTGGQEGDLERGLGPQAVEGKVSEDAGRFSRLGSSPSLLASVVSTAGGDRVDATAEEEKGEVINPAPEHVNTAPPQFELKGGIPADETKAAVSHQSTDVSDSVSKEPKTLDSETRVALKIIQFCAFLGRAVAFLSLPFLTFVGGAFCGQALIDAKLGGDFAGRLLAFFLPQRKWGRPVVMAGLSVILTGAVVLSAALFFNSFGFRFTPQSSMTMEQARAWQVPPNIIAADSALFTLAALNEGAAQVLVSLLVKQEDRPRAQRTLSICVYTGIASGLAGAATIILHLGLQKPKHY</sequence>
<evidence type="ECO:0000313" key="3">
    <source>
        <dbReference type="EMBL" id="CEM35611.1"/>
    </source>
</evidence>
<keyword evidence="2" id="KW-0812">Transmembrane</keyword>
<dbReference type="EMBL" id="CDMZ01001646">
    <property type="protein sequence ID" value="CEM35611.1"/>
    <property type="molecule type" value="Genomic_DNA"/>
</dbReference>
<name>A0A0G4GX36_9ALVE</name>
<feature type="transmembrane region" description="Helical" evidence="2">
    <location>
        <begin position="38"/>
        <end position="55"/>
    </location>
</feature>
<feature type="transmembrane region" description="Helical" evidence="2">
    <location>
        <begin position="258"/>
        <end position="279"/>
    </location>
</feature>
<dbReference type="AlphaFoldDB" id="A0A0G4GX36"/>
<feature type="compositionally biased region" description="Basic and acidic residues" evidence="1">
    <location>
        <begin position="383"/>
        <end position="393"/>
    </location>
</feature>
<feature type="transmembrane region" description="Helical" evidence="2">
    <location>
        <begin position="659"/>
        <end position="683"/>
    </location>
</feature>
<feature type="region of interest" description="Disordered" evidence="1">
    <location>
        <begin position="1"/>
        <end position="20"/>
    </location>
</feature>
<feature type="compositionally biased region" description="Polar residues" evidence="1">
    <location>
        <begin position="360"/>
        <end position="371"/>
    </location>
</feature>
<proteinExistence type="predicted"/>
<feature type="compositionally biased region" description="Low complexity" evidence="1">
    <location>
        <begin position="372"/>
        <end position="382"/>
    </location>
</feature>
<keyword evidence="2" id="KW-1133">Transmembrane helix</keyword>
<feature type="transmembrane region" description="Helical" evidence="2">
    <location>
        <begin position="291"/>
        <end position="313"/>
    </location>
</feature>
<accession>A0A0G4GX36</accession>
<evidence type="ECO:0000256" key="1">
    <source>
        <dbReference type="SAM" id="MobiDB-lite"/>
    </source>
</evidence>
<dbReference type="PhylomeDB" id="A0A0G4GX36"/>
<protein>
    <submittedName>
        <fullName evidence="3">Uncharacterized protein</fullName>
    </submittedName>
</protein>
<dbReference type="VEuPathDB" id="CryptoDB:Cvel_5350"/>
<feature type="transmembrane region" description="Helical" evidence="2">
    <location>
        <begin position="224"/>
        <end position="246"/>
    </location>
</feature>
<feature type="transmembrane region" description="Helical" evidence="2">
    <location>
        <begin position="61"/>
        <end position="81"/>
    </location>
</feature>
<feature type="transmembrane region" description="Helical" evidence="2">
    <location>
        <begin position="159"/>
        <end position="184"/>
    </location>
</feature>
<reference evidence="3" key="1">
    <citation type="submission" date="2014-11" db="EMBL/GenBank/DDBJ databases">
        <authorList>
            <person name="Otto D Thomas"/>
            <person name="Naeem Raeece"/>
        </authorList>
    </citation>
    <scope>NUCLEOTIDE SEQUENCE</scope>
</reference>
<keyword evidence="2" id="KW-0472">Membrane</keyword>
<feature type="transmembrane region" description="Helical" evidence="2">
    <location>
        <begin position="573"/>
        <end position="594"/>
    </location>
</feature>
<evidence type="ECO:0000256" key="2">
    <source>
        <dbReference type="SAM" id="Phobius"/>
    </source>
</evidence>
<feature type="region of interest" description="Disordered" evidence="1">
    <location>
        <begin position="318"/>
        <end position="410"/>
    </location>
</feature>
<feature type="transmembrane region" description="Helical" evidence="2">
    <location>
        <begin position="129"/>
        <end position="153"/>
    </location>
</feature>
<feature type="transmembrane region" description="Helical" evidence="2">
    <location>
        <begin position="196"/>
        <end position="218"/>
    </location>
</feature>
<gene>
    <name evidence="3" type="ORF">Cvel_5350.t2.CR1</name>
</gene>